<feature type="compositionally biased region" description="Basic and acidic residues" evidence="1">
    <location>
        <begin position="1"/>
        <end position="16"/>
    </location>
</feature>
<protein>
    <submittedName>
        <fullName evidence="2">Uncharacterized protein</fullName>
    </submittedName>
</protein>
<comment type="caution">
    <text evidence="2">The sequence shown here is derived from an EMBL/GenBank/DDBJ whole genome shotgun (WGS) entry which is preliminary data.</text>
</comment>
<evidence type="ECO:0000313" key="3">
    <source>
        <dbReference type="Proteomes" id="UP000282759"/>
    </source>
</evidence>
<reference evidence="2 3" key="1">
    <citation type="submission" date="2019-01" db="EMBL/GenBank/DDBJ databases">
        <authorList>
            <person name="Chen W.-M."/>
        </authorList>
    </citation>
    <scope>NUCLEOTIDE SEQUENCE [LARGE SCALE GENOMIC DNA]</scope>
    <source>
        <strain evidence="2 3">YBJ-36</strain>
    </source>
</reference>
<evidence type="ECO:0000313" key="2">
    <source>
        <dbReference type="EMBL" id="RVU01668.1"/>
    </source>
</evidence>
<accession>A0A3S2UM46</accession>
<dbReference type="AlphaFoldDB" id="A0A3S2UM46"/>
<organism evidence="2 3">
    <name type="scientific">Mucilaginibacter limnophilus</name>
    <dbReference type="NCBI Taxonomy" id="1932778"/>
    <lineage>
        <taxon>Bacteria</taxon>
        <taxon>Pseudomonadati</taxon>
        <taxon>Bacteroidota</taxon>
        <taxon>Sphingobacteriia</taxon>
        <taxon>Sphingobacteriales</taxon>
        <taxon>Sphingobacteriaceae</taxon>
        <taxon>Mucilaginibacter</taxon>
    </lineage>
</organism>
<feature type="compositionally biased region" description="Polar residues" evidence="1">
    <location>
        <begin position="35"/>
        <end position="47"/>
    </location>
</feature>
<gene>
    <name evidence="2" type="ORF">EOD41_06825</name>
</gene>
<dbReference type="Proteomes" id="UP000282759">
    <property type="component" value="Unassembled WGS sequence"/>
</dbReference>
<name>A0A3S2UM46_9SPHI</name>
<evidence type="ECO:0000256" key="1">
    <source>
        <dbReference type="SAM" id="MobiDB-lite"/>
    </source>
</evidence>
<feature type="region of interest" description="Disordered" evidence="1">
    <location>
        <begin position="1"/>
        <end position="60"/>
    </location>
</feature>
<keyword evidence="3" id="KW-1185">Reference proteome</keyword>
<feature type="compositionally biased region" description="Basic and acidic residues" evidence="1">
    <location>
        <begin position="24"/>
        <end position="34"/>
    </location>
</feature>
<sequence>MNIDPEKDKIVKKEDTELQTDQPLSEKDEVKQAEQRTAQSTENTDSSVAADLKNREHDDE</sequence>
<dbReference type="EMBL" id="SACK01000002">
    <property type="protein sequence ID" value="RVU01668.1"/>
    <property type="molecule type" value="Genomic_DNA"/>
</dbReference>
<dbReference type="RefSeq" id="WP_127704037.1">
    <property type="nucleotide sequence ID" value="NZ_SACK01000002.1"/>
</dbReference>
<proteinExistence type="predicted"/>